<organism evidence="1 2">
    <name type="scientific">Plasmopara halstedii</name>
    <name type="common">Downy mildew of sunflower</name>
    <dbReference type="NCBI Taxonomy" id="4781"/>
    <lineage>
        <taxon>Eukaryota</taxon>
        <taxon>Sar</taxon>
        <taxon>Stramenopiles</taxon>
        <taxon>Oomycota</taxon>
        <taxon>Peronosporomycetes</taxon>
        <taxon>Peronosporales</taxon>
        <taxon>Peronosporaceae</taxon>
        <taxon>Plasmopara</taxon>
    </lineage>
</organism>
<name>A0A0P1B3V5_PLAHL</name>
<dbReference type="AlphaFoldDB" id="A0A0P1B3V5"/>
<accession>A0A0P1B3V5</accession>
<dbReference type="Proteomes" id="UP000054928">
    <property type="component" value="Unassembled WGS sequence"/>
</dbReference>
<dbReference type="GeneID" id="59052956"/>
<evidence type="ECO:0000313" key="2">
    <source>
        <dbReference type="Proteomes" id="UP000054928"/>
    </source>
</evidence>
<proteinExistence type="predicted"/>
<dbReference type="EMBL" id="CCYD01003042">
    <property type="protein sequence ID" value="CEG48942.1"/>
    <property type="molecule type" value="Genomic_DNA"/>
</dbReference>
<protein>
    <submittedName>
        <fullName evidence="1">Uncharacterized protein</fullName>
    </submittedName>
</protein>
<reference evidence="2" key="1">
    <citation type="submission" date="2014-09" db="EMBL/GenBank/DDBJ databases">
        <authorList>
            <person name="Sharma Rahul"/>
            <person name="Thines Marco"/>
        </authorList>
    </citation>
    <scope>NUCLEOTIDE SEQUENCE [LARGE SCALE GENOMIC DNA]</scope>
</reference>
<dbReference type="RefSeq" id="XP_036263479.1">
    <property type="nucleotide sequence ID" value="XM_036407235.1"/>
</dbReference>
<evidence type="ECO:0000313" key="1">
    <source>
        <dbReference type="EMBL" id="CEG48942.1"/>
    </source>
</evidence>
<keyword evidence="2" id="KW-1185">Reference proteome</keyword>
<sequence>MREMSVQQLHIQFAFESKTSQSSLVLNKHQEFALAYRKRCRAAVKNDVDVVNVECGPVELQ</sequence>